<dbReference type="AlphaFoldDB" id="A0A9E7EC50"/>
<feature type="non-terminal residue" evidence="1">
    <location>
        <position position="1"/>
    </location>
</feature>
<dbReference type="EMBL" id="CP097502">
    <property type="protein sequence ID" value="URD73767.1"/>
    <property type="molecule type" value="Genomic_DNA"/>
</dbReference>
<evidence type="ECO:0000313" key="2">
    <source>
        <dbReference type="Proteomes" id="UP001055439"/>
    </source>
</evidence>
<keyword evidence="2" id="KW-1185">Reference proteome</keyword>
<evidence type="ECO:0000313" key="1">
    <source>
        <dbReference type="EMBL" id="URD73767.1"/>
    </source>
</evidence>
<sequence>VCVIAVTHRRSIYLSVLQRQTQIRIDEGNCRTTQQRICGLEEAPKYCNMKPQQQRIHIVVTKP</sequence>
<accession>A0A9E7EC50</accession>
<dbReference type="Proteomes" id="UP001055439">
    <property type="component" value="Chromosome 1"/>
</dbReference>
<gene>
    <name evidence="1" type="ORF">MUK42_35106</name>
</gene>
<name>A0A9E7EC50_9LILI</name>
<proteinExistence type="predicted"/>
<protein>
    <submittedName>
        <fullName evidence="1">Uncharacterized protein</fullName>
    </submittedName>
</protein>
<reference evidence="1" key="1">
    <citation type="submission" date="2022-05" db="EMBL/GenBank/DDBJ databases">
        <title>The Musa troglodytarum L. genome provides insights into the mechanism of non-climacteric behaviour and enrichment of carotenoids.</title>
        <authorList>
            <person name="Wang J."/>
        </authorList>
    </citation>
    <scope>NUCLEOTIDE SEQUENCE</scope>
    <source>
        <tissue evidence="1">Leaf</tissue>
    </source>
</reference>
<organism evidence="1 2">
    <name type="scientific">Musa troglodytarum</name>
    <name type="common">fe'i banana</name>
    <dbReference type="NCBI Taxonomy" id="320322"/>
    <lineage>
        <taxon>Eukaryota</taxon>
        <taxon>Viridiplantae</taxon>
        <taxon>Streptophyta</taxon>
        <taxon>Embryophyta</taxon>
        <taxon>Tracheophyta</taxon>
        <taxon>Spermatophyta</taxon>
        <taxon>Magnoliopsida</taxon>
        <taxon>Liliopsida</taxon>
        <taxon>Zingiberales</taxon>
        <taxon>Musaceae</taxon>
        <taxon>Musa</taxon>
    </lineage>
</organism>